<dbReference type="InterPro" id="IPR000563">
    <property type="entry name" value="Flag_FliH"/>
</dbReference>
<comment type="similarity">
    <text evidence="3">Belongs to the FliH family.</text>
</comment>
<evidence type="ECO:0000256" key="5">
    <source>
        <dbReference type="ARBA" id="ARBA00022448"/>
    </source>
</evidence>
<evidence type="ECO:0000313" key="13">
    <source>
        <dbReference type="Proteomes" id="UP001467690"/>
    </source>
</evidence>
<name>A0ABV1RHL6_9ALTE</name>
<keyword evidence="12" id="KW-0966">Cell projection</keyword>
<protein>
    <recommendedName>
        <fullName evidence="4">Flagellar assembly protein FliH</fullName>
    </recommendedName>
</protein>
<sequence length="263" mass="29800">MVDDFKFRKSIRSDDEILKELKTWNIPIVESEANNKADDYTNALGKPEGWTYEEPEPEPEAPKPLTIEELEAIRQAAYEEGFAEGKEEGFVKGEAEGKEQGYQAGFEAGKEAGHQEGLESGTSIMEEKADIWNQLIQQLDNPLQKMDENVEKELLQLAVALAKAVINTELQTNDSIILQSIKQAVEKLPFNTKQCQIFVNPEDYETVINQYTTAEIERRNWHVSADPNISRGSVEIQTELTSITYTIEDRVREVFAQLEDQTG</sequence>
<evidence type="ECO:0000256" key="2">
    <source>
        <dbReference type="ARBA" id="ARBA00004496"/>
    </source>
</evidence>
<evidence type="ECO:0000256" key="3">
    <source>
        <dbReference type="ARBA" id="ARBA00006602"/>
    </source>
</evidence>
<comment type="subcellular location">
    <subcellularLocation>
        <location evidence="2">Cytoplasm</location>
    </subcellularLocation>
</comment>
<keyword evidence="13" id="KW-1185">Reference proteome</keyword>
<evidence type="ECO:0000256" key="9">
    <source>
        <dbReference type="ARBA" id="ARBA00023225"/>
    </source>
</evidence>
<keyword evidence="7" id="KW-1005">Bacterial flagellum biogenesis</keyword>
<dbReference type="InterPro" id="IPR051472">
    <property type="entry name" value="T3SS_Stator/FliH"/>
</dbReference>
<evidence type="ECO:0000256" key="4">
    <source>
        <dbReference type="ARBA" id="ARBA00016507"/>
    </source>
</evidence>
<evidence type="ECO:0000256" key="8">
    <source>
        <dbReference type="ARBA" id="ARBA00022927"/>
    </source>
</evidence>
<keyword evidence="9" id="KW-1006">Bacterial flagellum protein export</keyword>
<accession>A0ABV1RHL6</accession>
<keyword evidence="8" id="KW-0653">Protein transport</keyword>
<feature type="region of interest" description="Disordered" evidence="10">
    <location>
        <begin position="38"/>
        <end position="63"/>
    </location>
</feature>
<dbReference type="PRINTS" id="PR01003">
    <property type="entry name" value="FLGFLIH"/>
</dbReference>
<dbReference type="PANTHER" id="PTHR34982">
    <property type="entry name" value="YOP PROTEINS TRANSLOCATION PROTEIN L"/>
    <property type="match status" value="1"/>
</dbReference>
<proteinExistence type="inferred from homology"/>
<evidence type="ECO:0000256" key="1">
    <source>
        <dbReference type="ARBA" id="ARBA00003041"/>
    </source>
</evidence>
<keyword evidence="6" id="KW-0963">Cytoplasm</keyword>
<dbReference type="Pfam" id="PF02108">
    <property type="entry name" value="FliH"/>
    <property type="match status" value="1"/>
</dbReference>
<evidence type="ECO:0000256" key="6">
    <source>
        <dbReference type="ARBA" id="ARBA00022490"/>
    </source>
</evidence>
<dbReference type="PANTHER" id="PTHR34982:SF1">
    <property type="entry name" value="FLAGELLAR ASSEMBLY PROTEIN FLIH"/>
    <property type="match status" value="1"/>
</dbReference>
<dbReference type="InterPro" id="IPR018035">
    <property type="entry name" value="Flagellar_FliH/T3SS_HrpE"/>
</dbReference>
<comment type="caution">
    <text evidence="12">The sequence shown here is derived from an EMBL/GenBank/DDBJ whole genome shotgun (WGS) entry which is preliminary data.</text>
</comment>
<feature type="domain" description="Flagellar assembly protein FliH/Type III secretion system HrpE" evidence="11">
    <location>
        <begin position="131"/>
        <end position="253"/>
    </location>
</feature>
<gene>
    <name evidence="12" type="primary">fliH</name>
    <name evidence="12" type="ORF">ABS311_10005</name>
</gene>
<keyword evidence="5" id="KW-0813">Transport</keyword>
<dbReference type="Proteomes" id="UP001467690">
    <property type="component" value="Unassembled WGS sequence"/>
</dbReference>
<dbReference type="NCBIfam" id="NF004270">
    <property type="entry name" value="PRK05687.2-1"/>
    <property type="match status" value="1"/>
</dbReference>
<organism evidence="12 13">
    <name type="scientific">Catenovulum sediminis</name>
    <dbReference type="NCBI Taxonomy" id="1740262"/>
    <lineage>
        <taxon>Bacteria</taxon>
        <taxon>Pseudomonadati</taxon>
        <taxon>Pseudomonadota</taxon>
        <taxon>Gammaproteobacteria</taxon>
        <taxon>Alteromonadales</taxon>
        <taxon>Alteromonadaceae</taxon>
        <taxon>Catenovulum</taxon>
    </lineage>
</organism>
<reference evidence="12 13" key="1">
    <citation type="submission" date="2024-06" db="EMBL/GenBank/DDBJ databases">
        <authorList>
            <person name="Chen R.Y."/>
        </authorList>
    </citation>
    <scope>NUCLEOTIDE SEQUENCE [LARGE SCALE GENOMIC DNA]</scope>
    <source>
        <strain evidence="12 13">D2</strain>
    </source>
</reference>
<keyword evidence="12" id="KW-0282">Flagellum</keyword>
<evidence type="ECO:0000256" key="10">
    <source>
        <dbReference type="SAM" id="MobiDB-lite"/>
    </source>
</evidence>
<dbReference type="RefSeq" id="WP_143871789.1">
    <property type="nucleotide sequence ID" value="NZ_CP041660.1"/>
</dbReference>
<evidence type="ECO:0000313" key="12">
    <source>
        <dbReference type="EMBL" id="MER2492215.1"/>
    </source>
</evidence>
<evidence type="ECO:0000259" key="11">
    <source>
        <dbReference type="Pfam" id="PF02108"/>
    </source>
</evidence>
<evidence type="ECO:0000256" key="7">
    <source>
        <dbReference type="ARBA" id="ARBA00022795"/>
    </source>
</evidence>
<keyword evidence="12" id="KW-0969">Cilium</keyword>
<comment type="function">
    <text evidence="1">Needed for flagellar regrowth and assembly.</text>
</comment>
<dbReference type="EMBL" id="JBELOE010000200">
    <property type="protein sequence ID" value="MER2492215.1"/>
    <property type="molecule type" value="Genomic_DNA"/>
</dbReference>